<comment type="subcellular location">
    <subcellularLocation>
        <location evidence="1">Cell outer membrane</location>
        <topology evidence="1">Multi-pass membrane protein</topology>
    </subcellularLocation>
</comment>
<keyword evidence="6 11" id="KW-0732">Signal</keyword>
<evidence type="ECO:0000313" key="13">
    <source>
        <dbReference type="EMBL" id="SIO43166.1"/>
    </source>
</evidence>
<keyword evidence="14" id="KW-1185">Reference proteome</keyword>
<feature type="signal peptide" evidence="11">
    <location>
        <begin position="1"/>
        <end position="26"/>
    </location>
</feature>
<keyword evidence="10" id="KW-0998">Cell outer membrane</keyword>
<dbReference type="InterPro" id="IPR050298">
    <property type="entry name" value="Gram-neg_bact_OMP"/>
</dbReference>
<dbReference type="GO" id="GO:0009279">
    <property type="term" value="C:cell outer membrane"/>
    <property type="evidence" value="ECO:0007669"/>
    <property type="project" value="UniProtKB-SubCell"/>
</dbReference>
<dbReference type="PRINTS" id="PR00184">
    <property type="entry name" value="NEISSPPORIN"/>
</dbReference>
<protein>
    <submittedName>
        <fullName evidence="13">Outer membrane protein (Porin)</fullName>
    </submittedName>
</protein>
<dbReference type="GO" id="GO:0046930">
    <property type="term" value="C:pore complex"/>
    <property type="evidence" value="ECO:0007669"/>
    <property type="project" value="UniProtKB-KW"/>
</dbReference>
<feature type="chain" id="PRO_5012252631" evidence="11">
    <location>
        <begin position="27"/>
        <end position="358"/>
    </location>
</feature>
<dbReference type="AlphaFoldDB" id="A0A1N6JGG1"/>
<evidence type="ECO:0000256" key="8">
    <source>
        <dbReference type="ARBA" id="ARBA00023114"/>
    </source>
</evidence>
<evidence type="ECO:0000256" key="11">
    <source>
        <dbReference type="SAM" id="SignalP"/>
    </source>
</evidence>
<reference evidence="13 14" key="1">
    <citation type="submission" date="2016-11" db="EMBL/GenBank/DDBJ databases">
        <authorList>
            <person name="Jaros S."/>
            <person name="Januszkiewicz K."/>
            <person name="Wedrychowicz H."/>
        </authorList>
    </citation>
    <scope>NUCLEOTIDE SEQUENCE [LARGE SCALE GENOMIC DNA]</scope>
    <source>
        <strain evidence="13 14">GAS95</strain>
    </source>
</reference>
<evidence type="ECO:0000256" key="3">
    <source>
        <dbReference type="ARBA" id="ARBA00022448"/>
    </source>
</evidence>
<dbReference type="EMBL" id="FSRU01000001">
    <property type="protein sequence ID" value="SIO43166.1"/>
    <property type="molecule type" value="Genomic_DNA"/>
</dbReference>
<evidence type="ECO:0000256" key="9">
    <source>
        <dbReference type="ARBA" id="ARBA00023136"/>
    </source>
</evidence>
<organism evidence="13 14">
    <name type="scientific">Paraburkholderia phenazinium</name>
    <dbReference type="NCBI Taxonomy" id="60549"/>
    <lineage>
        <taxon>Bacteria</taxon>
        <taxon>Pseudomonadati</taxon>
        <taxon>Pseudomonadota</taxon>
        <taxon>Betaproteobacteria</taxon>
        <taxon>Burkholderiales</taxon>
        <taxon>Burkholderiaceae</taxon>
        <taxon>Paraburkholderia</taxon>
    </lineage>
</organism>
<dbReference type="PANTHER" id="PTHR34501:SF9">
    <property type="entry name" value="MAJOR OUTER MEMBRANE PROTEIN P.IA"/>
    <property type="match status" value="1"/>
</dbReference>
<dbReference type="GO" id="GO:0034220">
    <property type="term" value="P:monoatomic ion transmembrane transport"/>
    <property type="evidence" value="ECO:0007669"/>
    <property type="project" value="InterPro"/>
</dbReference>
<dbReference type="SUPFAM" id="SSF56935">
    <property type="entry name" value="Porins"/>
    <property type="match status" value="1"/>
</dbReference>
<keyword evidence="5" id="KW-0812">Transmembrane</keyword>
<keyword evidence="4" id="KW-1134">Transmembrane beta strand</keyword>
<gene>
    <name evidence="13" type="ORF">SAMN05444165_3138</name>
</gene>
<evidence type="ECO:0000259" key="12">
    <source>
        <dbReference type="Pfam" id="PF13609"/>
    </source>
</evidence>
<keyword evidence="9" id="KW-0472">Membrane</keyword>
<dbReference type="GO" id="GO:0015288">
    <property type="term" value="F:porin activity"/>
    <property type="evidence" value="ECO:0007669"/>
    <property type="project" value="UniProtKB-KW"/>
</dbReference>
<keyword evidence="8" id="KW-0626">Porin</keyword>
<dbReference type="InterPro" id="IPR033900">
    <property type="entry name" value="Gram_neg_porin_domain"/>
</dbReference>
<proteinExistence type="predicted"/>
<evidence type="ECO:0000256" key="5">
    <source>
        <dbReference type="ARBA" id="ARBA00022692"/>
    </source>
</evidence>
<keyword evidence="3" id="KW-0813">Transport</keyword>
<dbReference type="InterPro" id="IPR023614">
    <property type="entry name" value="Porin_dom_sf"/>
</dbReference>
<name>A0A1N6JGG1_9BURK</name>
<dbReference type="InterPro" id="IPR002299">
    <property type="entry name" value="Porin_Neis"/>
</dbReference>
<dbReference type="Proteomes" id="UP000185151">
    <property type="component" value="Unassembled WGS sequence"/>
</dbReference>
<dbReference type="CDD" id="cd00342">
    <property type="entry name" value="gram_neg_porins"/>
    <property type="match status" value="1"/>
</dbReference>
<sequence length="358" mass="37888">MRSSFRSMWKCVVVNAILVPIGGAHAQSSVTLYGMLDAGFLYANRTPGSTGKNAGPTFAIDNGGLGPSVFGLRGSEDLGGGMKAEFDLESGISTVTGGIVSSNGYFLGRQAWIGLEGNFGKIRLGVQHSPFFQAAVDLDPRHSTFGSSILPYDNNVRFTSMISSNAVLYTTPNLAGLTGTVMFAPGGVAGDFSAGRQWSGGLKYDNGSFMVDAAIYDSNAGGAVTPIPTDIEFTGRMLGVAYRFGALTTKVSFTNYKVAGALNSNVYGGGVDYFARSDLELNGGVWVTSDRNDTANHSLLAAVGTTYFLSRRTSVYLQFGRVDNHGAMDTGLSLTYKDILTEIPGTTYGVNIGMRHFF</sequence>
<dbReference type="PANTHER" id="PTHR34501">
    <property type="entry name" value="PROTEIN YDDL-RELATED"/>
    <property type="match status" value="1"/>
</dbReference>
<dbReference type="Gene3D" id="2.40.160.10">
    <property type="entry name" value="Porin"/>
    <property type="match status" value="1"/>
</dbReference>
<evidence type="ECO:0000256" key="4">
    <source>
        <dbReference type="ARBA" id="ARBA00022452"/>
    </source>
</evidence>
<accession>A0A1N6JGG1</accession>
<evidence type="ECO:0000256" key="7">
    <source>
        <dbReference type="ARBA" id="ARBA00023065"/>
    </source>
</evidence>
<dbReference type="InterPro" id="IPR001702">
    <property type="entry name" value="Porin_Gram-ve"/>
</dbReference>
<evidence type="ECO:0000256" key="10">
    <source>
        <dbReference type="ARBA" id="ARBA00023237"/>
    </source>
</evidence>
<evidence type="ECO:0000256" key="2">
    <source>
        <dbReference type="ARBA" id="ARBA00011233"/>
    </source>
</evidence>
<evidence type="ECO:0000256" key="6">
    <source>
        <dbReference type="ARBA" id="ARBA00022729"/>
    </source>
</evidence>
<feature type="domain" description="Porin" evidence="12">
    <location>
        <begin position="22"/>
        <end position="326"/>
    </location>
</feature>
<comment type="subunit">
    <text evidence="2">Homotrimer.</text>
</comment>
<evidence type="ECO:0000256" key="1">
    <source>
        <dbReference type="ARBA" id="ARBA00004571"/>
    </source>
</evidence>
<dbReference type="Pfam" id="PF13609">
    <property type="entry name" value="Porin_4"/>
    <property type="match status" value="1"/>
</dbReference>
<dbReference type="PRINTS" id="PR00182">
    <property type="entry name" value="ECOLNEIPORIN"/>
</dbReference>
<keyword evidence="7" id="KW-0406">Ion transport</keyword>
<evidence type="ECO:0000313" key="14">
    <source>
        <dbReference type="Proteomes" id="UP000185151"/>
    </source>
</evidence>